<protein>
    <submittedName>
        <fullName evidence="1">Uncharacterized protein</fullName>
    </submittedName>
</protein>
<reference evidence="1 2" key="1">
    <citation type="submission" date="2014-12" db="EMBL/GenBank/DDBJ databases">
        <title>Complete genome sequence of Bifidobacterium longum subsp. infantis BT1.</title>
        <authorList>
            <person name="Kim J.F."/>
            <person name="Kwak M.-J."/>
        </authorList>
    </citation>
    <scope>NUCLEOTIDE SEQUENCE [LARGE SCALE GENOMIC DNA]</scope>
    <source>
        <strain evidence="1 2">BT1</strain>
    </source>
</reference>
<gene>
    <name evidence="1" type="ORF">RY67_93</name>
</gene>
<evidence type="ECO:0000313" key="2">
    <source>
        <dbReference type="Proteomes" id="UP000067206"/>
    </source>
</evidence>
<sequence length="44" mass="5103">MKSFVAGVVVFCCVAFVNRRSQTNGLWLWFEIEYSHSLYGEAEK</sequence>
<accession>A0A0M4LPN4</accession>
<name>A0A0M4LPN4_BIFLI</name>
<dbReference type="EMBL" id="CP010411">
    <property type="protein sequence ID" value="ALE08169.1"/>
    <property type="molecule type" value="Genomic_DNA"/>
</dbReference>
<dbReference type="PATRIC" id="fig|1682.24.peg.92"/>
<organism evidence="1 2">
    <name type="scientific">Bifidobacterium longum subsp. infantis</name>
    <dbReference type="NCBI Taxonomy" id="1682"/>
    <lineage>
        <taxon>Bacteria</taxon>
        <taxon>Bacillati</taxon>
        <taxon>Actinomycetota</taxon>
        <taxon>Actinomycetes</taxon>
        <taxon>Bifidobacteriales</taxon>
        <taxon>Bifidobacteriaceae</taxon>
        <taxon>Bifidobacterium</taxon>
    </lineage>
</organism>
<evidence type="ECO:0000313" key="1">
    <source>
        <dbReference type="EMBL" id="ALE08169.1"/>
    </source>
</evidence>
<proteinExistence type="predicted"/>
<dbReference type="Proteomes" id="UP000067206">
    <property type="component" value="Chromosome"/>
</dbReference>
<dbReference type="AlphaFoldDB" id="A0A0M4LPN4"/>